<evidence type="ECO:0000313" key="2">
    <source>
        <dbReference type="Proteomes" id="UP000515140"/>
    </source>
</evidence>
<keyword evidence="2" id="KW-1185">Reference proteome</keyword>
<protein>
    <submittedName>
        <fullName evidence="3">Uncharacterized protein LOC110200327</fullName>
    </submittedName>
</protein>
<organism evidence="2 3">
    <name type="scientific">Phascolarctos cinereus</name>
    <name type="common">Koala</name>
    <dbReference type="NCBI Taxonomy" id="38626"/>
    <lineage>
        <taxon>Eukaryota</taxon>
        <taxon>Metazoa</taxon>
        <taxon>Chordata</taxon>
        <taxon>Craniata</taxon>
        <taxon>Vertebrata</taxon>
        <taxon>Euteleostomi</taxon>
        <taxon>Mammalia</taxon>
        <taxon>Metatheria</taxon>
        <taxon>Diprotodontia</taxon>
        <taxon>Phascolarctidae</taxon>
        <taxon>Phascolarctos</taxon>
    </lineage>
</organism>
<reference evidence="3" key="1">
    <citation type="submission" date="2025-08" db="UniProtKB">
        <authorList>
            <consortium name="RefSeq"/>
        </authorList>
    </citation>
    <scope>IDENTIFICATION</scope>
    <source>
        <tissue evidence="3">Spleen</tissue>
    </source>
</reference>
<dbReference type="AlphaFoldDB" id="A0A6P5JJG4"/>
<gene>
    <name evidence="3" type="primary">LOC110200327</name>
</gene>
<dbReference type="GeneID" id="110200327"/>
<sequence>MKEQEHHPPSVKCVATLRPFQLSPAQIPVRRVDGRRGPQPLPGAQPRMSQAQPEGIPIPFGGQRRTTPPPVIYVRLFLTALGRENDEEAEGMPAPILYVHRPLSYPENQYAASVGAGDGRVRVFVQVRRGSLVITDSRRGPRSMVQAQRYRALPESMLAVLAGLVDGRPGAAAHPHTRALADGSWEAASRNGCGRAGALPWHLRSQHLPRGLGQQDGRAEDVPPAWIPPRAN</sequence>
<dbReference type="KEGG" id="pcw:110200327"/>
<accession>A0A6P5JJG4</accession>
<feature type="region of interest" description="Disordered" evidence="1">
    <location>
        <begin position="208"/>
        <end position="232"/>
    </location>
</feature>
<feature type="region of interest" description="Disordered" evidence="1">
    <location>
        <begin position="31"/>
        <end position="52"/>
    </location>
</feature>
<dbReference type="Proteomes" id="UP000515140">
    <property type="component" value="Unplaced"/>
</dbReference>
<evidence type="ECO:0000313" key="3">
    <source>
        <dbReference type="RefSeq" id="XP_020831251.1"/>
    </source>
</evidence>
<proteinExistence type="predicted"/>
<evidence type="ECO:0000256" key="1">
    <source>
        <dbReference type="SAM" id="MobiDB-lite"/>
    </source>
</evidence>
<dbReference type="InParanoid" id="A0A6P5JJG4"/>
<name>A0A6P5JJG4_PHACI</name>
<dbReference type="RefSeq" id="XP_020831251.1">
    <property type="nucleotide sequence ID" value="XM_020975592.1"/>
</dbReference>